<dbReference type="AlphaFoldDB" id="A0A3B0CE88"/>
<evidence type="ECO:0000313" key="1">
    <source>
        <dbReference type="EMBL" id="RKN83730.1"/>
    </source>
</evidence>
<gene>
    <name evidence="1" type="ORF">D7M11_16145</name>
</gene>
<protein>
    <submittedName>
        <fullName evidence="1">Uncharacterized protein</fullName>
    </submittedName>
</protein>
<keyword evidence="2" id="KW-1185">Reference proteome</keyword>
<dbReference type="EMBL" id="RBAH01000011">
    <property type="protein sequence ID" value="RKN83730.1"/>
    <property type="molecule type" value="Genomic_DNA"/>
</dbReference>
<accession>A0A3B0CE88</accession>
<comment type="caution">
    <text evidence="1">The sequence shown here is derived from an EMBL/GenBank/DDBJ whole genome shotgun (WGS) entry which is preliminary data.</text>
</comment>
<evidence type="ECO:0000313" key="2">
    <source>
        <dbReference type="Proteomes" id="UP000282311"/>
    </source>
</evidence>
<proteinExistence type="predicted"/>
<name>A0A3B0CE88_9BACL</name>
<dbReference type="RefSeq" id="WP_120748274.1">
    <property type="nucleotide sequence ID" value="NZ_RBAH01000011.1"/>
</dbReference>
<dbReference type="OrthoDB" id="796912at2"/>
<organism evidence="1 2">
    <name type="scientific">Paenibacillus ginsengarvi</name>
    <dbReference type="NCBI Taxonomy" id="400777"/>
    <lineage>
        <taxon>Bacteria</taxon>
        <taxon>Bacillati</taxon>
        <taxon>Bacillota</taxon>
        <taxon>Bacilli</taxon>
        <taxon>Bacillales</taxon>
        <taxon>Paenibacillaceae</taxon>
        <taxon>Paenibacillus</taxon>
    </lineage>
</organism>
<reference evidence="1 2" key="1">
    <citation type="journal article" date="2007" name="Int. J. Syst. Evol. Microbiol.">
        <title>Paenibacillus ginsengarvi sp. nov., isolated from soil from ginseng cultivation.</title>
        <authorList>
            <person name="Yoon M.H."/>
            <person name="Ten L.N."/>
            <person name="Im W.T."/>
        </authorList>
    </citation>
    <scope>NUCLEOTIDE SEQUENCE [LARGE SCALE GENOMIC DNA]</scope>
    <source>
        <strain evidence="1 2">KCTC 13059</strain>
    </source>
</reference>
<dbReference type="Proteomes" id="UP000282311">
    <property type="component" value="Unassembled WGS sequence"/>
</dbReference>
<sequence>MLTWNSDVWGKLAGPYGSSENVPVLLQQLMQQYNQEIFDELFQEHLFHQNTIYTATYAAVPFLAQIACSTDDAGVRTELFINCGIIEASRKGRDEAPFPASWAELAEDVGSSVCTELYRDYIEAIGNIKALAKEVFDYAAHHSINETEKRYVLVADAAYRGSYIPANMLMTFINGDEYVAVCPACGEEVFIWPNEADAEILQAYEHDPVFHTGQESHVIVPATSFADEEIRTLAERAAAIGEHIWAGQLHYLAGETLCPSCREKISVWPSLLSAFTM</sequence>